<accession>A0ABV0H3B3</accession>
<feature type="domain" description="TraG N-terminal Proteobacteria" evidence="4">
    <location>
        <begin position="6"/>
        <end position="480"/>
    </location>
</feature>
<feature type="compositionally biased region" description="Polar residues" evidence="2">
    <location>
        <begin position="1144"/>
        <end position="1154"/>
    </location>
</feature>
<feature type="coiled-coil region" evidence="1">
    <location>
        <begin position="913"/>
        <end position="940"/>
    </location>
</feature>
<evidence type="ECO:0000313" key="5">
    <source>
        <dbReference type="EMBL" id="MEO3954361.1"/>
    </source>
</evidence>
<evidence type="ECO:0000259" key="4">
    <source>
        <dbReference type="Pfam" id="PF07916"/>
    </source>
</evidence>
<dbReference type="Pfam" id="PF07916">
    <property type="entry name" value="TraG_N"/>
    <property type="match status" value="1"/>
</dbReference>
<comment type="caution">
    <text evidence="5">The sequence shown here is derived from an EMBL/GenBank/DDBJ whole genome shotgun (WGS) entry which is preliminary data.</text>
</comment>
<feature type="region of interest" description="Disordered" evidence="2">
    <location>
        <begin position="1142"/>
        <end position="1161"/>
    </location>
</feature>
<keyword evidence="6" id="KW-1185">Reference proteome</keyword>
<keyword evidence="3" id="KW-0472">Membrane</keyword>
<evidence type="ECO:0000256" key="1">
    <source>
        <dbReference type="SAM" id="Coils"/>
    </source>
</evidence>
<organism evidence="5 6">
    <name type="scientific">Chromobacterium piscinae</name>
    <dbReference type="NCBI Taxonomy" id="686831"/>
    <lineage>
        <taxon>Bacteria</taxon>
        <taxon>Pseudomonadati</taxon>
        <taxon>Pseudomonadota</taxon>
        <taxon>Betaproteobacteria</taxon>
        <taxon>Neisseriales</taxon>
        <taxon>Chromobacteriaceae</taxon>
        <taxon>Chromobacterium</taxon>
    </lineage>
</organism>
<dbReference type="RefSeq" id="WP_346196285.1">
    <property type="nucleotide sequence ID" value="NZ_JBDJHV010000054.1"/>
</dbReference>
<feature type="transmembrane region" description="Helical" evidence="3">
    <location>
        <begin position="31"/>
        <end position="52"/>
    </location>
</feature>
<protein>
    <submittedName>
        <fullName evidence="5">Conjugal transfer protein TraG N-terminal domain-containing protein</fullName>
    </submittedName>
</protein>
<gene>
    <name evidence="5" type="ORF">ABH309_07825</name>
</gene>
<keyword evidence="3" id="KW-1133">Transmembrane helix</keyword>
<evidence type="ECO:0000256" key="3">
    <source>
        <dbReference type="SAM" id="Phobius"/>
    </source>
</evidence>
<feature type="transmembrane region" description="Helical" evidence="3">
    <location>
        <begin position="354"/>
        <end position="375"/>
    </location>
</feature>
<reference evidence="5 6" key="1">
    <citation type="submission" date="2024-05" db="EMBL/GenBank/DDBJ databases">
        <authorList>
            <person name="De Oliveira J.P."/>
            <person name="Noriler S.A."/>
            <person name="De Oliveira A.G."/>
            <person name="Sipoli D.S."/>
        </authorList>
    </citation>
    <scope>NUCLEOTIDE SEQUENCE [LARGE SCALE GENOMIC DNA]</scope>
    <source>
        <strain evidence="5 6">LABIM186</strain>
    </source>
</reference>
<feature type="transmembrane region" description="Helical" evidence="3">
    <location>
        <begin position="387"/>
        <end position="408"/>
    </location>
</feature>
<feature type="compositionally biased region" description="Low complexity" evidence="2">
    <location>
        <begin position="851"/>
        <end position="860"/>
    </location>
</feature>
<keyword evidence="1" id="KW-0175">Coiled coil</keyword>
<name>A0ABV0H3B3_9NEIS</name>
<dbReference type="Proteomes" id="UP001438292">
    <property type="component" value="Unassembled WGS sequence"/>
</dbReference>
<keyword evidence="3" id="KW-0812">Transmembrane</keyword>
<feature type="transmembrane region" description="Helical" evidence="3">
    <location>
        <begin position="59"/>
        <end position="78"/>
    </location>
</feature>
<proteinExistence type="predicted"/>
<evidence type="ECO:0000313" key="6">
    <source>
        <dbReference type="Proteomes" id="UP001438292"/>
    </source>
</evidence>
<feature type="compositionally biased region" description="Polar residues" evidence="2">
    <location>
        <begin position="874"/>
        <end position="884"/>
    </location>
</feature>
<sequence length="1161" mass="124023">MFDFNIYVLGDASSFQSALNAVAMTFNQKGFLNSAFMVGGLVMLISAILFMIGKQSDGSVPGVMGPVSGMFGLFAVVWTSTIPTSVIVNDIYTGNAAKIDNVPLIVSLPAGAFTTAGYKIFDLANTTYQSVNGSYMGVSQNGFVMPLKLLFSLRRGIERADVNIAASLKSFILDCTANSNSFSMKDLQRSADAINYVLTHARDSGLTNYFSKAYPNGTPVSCNEAAASISQDINVSFLSGTNPDFTEMLNTSMREKNPLGAKFQQSDVENVLDTMLPGTWKAAIDANGVAQDTRGFMLNALAFNTLTNTFNCMDSNTDIASFNACNIQLTQAFEQSRNDAAAAGSFFTKTMMPAMVFMQIMFFSFAPLIVIYGVMKGGGALGMYVKYLLFGVWTSSWLPFSAVIQMYIQNDVSDKLEQIPASMLTLGNFAQIYYDVLASRLSVASDMLAATPLVSLAMLTGSAMAVTSLAGRWSGRDHVDEKQTSPDIMRTGPITDIGSAAQLGPSITGNQLLGMVQAGASLRSHSTASTIDNAITSASSQVSSARAEVASSFEKSLNWMKSQGSGWRSADSDAAGISRDYSERTSKVRQAAEVAAKEANFSEREMHDFKMALNGSAGIKSPFGGVEASVSTARGVTTDKAKLERFANSLSTLVGSDQAWAKTITTRAQHAFETYTGADKKTAQGLATALRQSTARMQSSEQRLQETVGLSQSANTSFTTRDDQMGAQLLTNPAARFELERRHQELEQANNQNYLARLGTERTRLARAGDIRNGEDVARFNALEGMGEWQTTASVLSMLSGINGPSKFDAEANRGVAPAANAVATNPSQSPLTLRDPHVIAEKPVAPPAPGAGHHMPPSHGSKKAIPAVGGLNVPSTTGDQQRQGAHVPNKEALETRSRQLANKVMSGFDGEMAAVQGQLSNADEKIKAAQERVHDHDATLQPEQIRDSISLKPFTNAVAGLGMKWQQFEQEHPVIAGGIETALTVIPAVRAGGALLKLGRAGSSAWASVEASKEGVRMAGKEVVRLSSAIRTEGSALTGMRQVVDPRRVAELGFRNEGEFLKAYESAQSTLMAAEKGVLTKAQAFAKEYGAKLGKDNLPQDASLQFIAGKTSRQAVGVARSSAPGAVLQLAQYESQLRRQDTMVAQDTKQMRQSLPGKAH</sequence>
<dbReference type="InterPro" id="IPR012931">
    <property type="entry name" value="TraG_N_Proteobacteria"/>
</dbReference>
<evidence type="ECO:0000256" key="2">
    <source>
        <dbReference type="SAM" id="MobiDB-lite"/>
    </source>
</evidence>
<dbReference type="EMBL" id="JBDQQU010000007">
    <property type="protein sequence ID" value="MEO3954361.1"/>
    <property type="molecule type" value="Genomic_DNA"/>
</dbReference>
<feature type="region of interest" description="Disordered" evidence="2">
    <location>
        <begin position="842"/>
        <end position="897"/>
    </location>
</feature>